<evidence type="ECO:0000256" key="1">
    <source>
        <dbReference type="SAM" id="MobiDB-lite"/>
    </source>
</evidence>
<name>A0A135SQJ9_9PEZI</name>
<organism evidence="2 3">
    <name type="scientific">Colletotrichum nymphaeae SA-01</name>
    <dbReference type="NCBI Taxonomy" id="1460502"/>
    <lineage>
        <taxon>Eukaryota</taxon>
        <taxon>Fungi</taxon>
        <taxon>Dikarya</taxon>
        <taxon>Ascomycota</taxon>
        <taxon>Pezizomycotina</taxon>
        <taxon>Sordariomycetes</taxon>
        <taxon>Hypocreomycetidae</taxon>
        <taxon>Glomerellales</taxon>
        <taxon>Glomerellaceae</taxon>
        <taxon>Colletotrichum</taxon>
        <taxon>Colletotrichum acutatum species complex</taxon>
    </lineage>
</organism>
<sequence length="70" mass="7523">MGESFCSSACYPGWLKACERGIFEGNALAWNENLSCKVSFWQLTSSSGADNTINHHGPDLDLDPDAKGTA</sequence>
<comment type="caution">
    <text evidence="2">The sequence shown here is derived from an EMBL/GenBank/DDBJ whole genome shotgun (WGS) entry which is preliminary data.</text>
</comment>
<reference evidence="2 3" key="1">
    <citation type="submission" date="2014-02" db="EMBL/GenBank/DDBJ databases">
        <title>The genome sequence of Colletotrichum nymphaeae SA-01.</title>
        <authorList>
            <person name="Baroncelli R."/>
            <person name="Thon M.R."/>
        </authorList>
    </citation>
    <scope>NUCLEOTIDE SEQUENCE [LARGE SCALE GENOMIC DNA]</scope>
    <source>
        <strain evidence="2 3">SA-01</strain>
    </source>
</reference>
<dbReference type="AlphaFoldDB" id="A0A135SQJ9"/>
<accession>A0A135SQJ9</accession>
<feature type="region of interest" description="Disordered" evidence="1">
    <location>
        <begin position="49"/>
        <end position="70"/>
    </location>
</feature>
<evidence type="ECO:0000313" key="2">
    <source>
        <dbReference type="EMBL" id="KXH38121.1"/>
    </source>
</evidence>
<protein>
    <submittedName>
        <fullName evidence="2">Uncharacterized protein</fullName>
    </submittedName>
</protein>
<dbReference type="EMBL" id="JEMN01001413">
    <property type="protein sequence ID" value="KXH38121.1"/>
    <property type="molecule type" value="Genomic_DNA"/>
</dbReference>
<gene>
    <name evidence="2" type="ORF">CNYM01_12112</name>
</gene>
<evidence type="ECO:0000313" key="3">
    <source>
        <dbReference type="Proteomes" id="UP000070054"/>
    </source>
</evidence>
<keyword evidence="3" id="KW-1185">Reference proteome</keyword>
<dbReference type="Proteomes" id="UP000070054">
    <property type="component" value="Unassembled WGS sequence"/>
</dbReference>
<proteinExistence type="predicted"/>